<keyword evidence="2 3" id="KW-0067">ATP-binding</keyword>
<dbReference type="InterPro" id="IPR050206">
    <property type="entry name" value="FtsK/SpoIIIE/SftA"/>
</dbReference>
<reference evidence="5" key="1">
    <citation type="journal article" date="2014" name="Int. J. Syst. Evol. Microbiol.">
        <title>Complete genome sequence of Corynebacterium casei LMG S-19264T (=DSM 44701T), isolated from a smear-ripened cheese.</title>
        <authorList>
            <consortium name="US DOE Joint Genome Institute (JGI-PGF)"/>
            <person name="Walter F."/>
            <person name="Albersmeier A."/>
            <person name="Kalinowski J."/>
            <person name="Ruckert C."/>
        </authorList>
    </citation>
    <scope>NUCLEOTIDE SEQUENCE</scope>
    <source>
        <strain evidence="5">JCM 3090</strain>
    </source>
</reference>
<dbReference type="GO" id="GO:0003677">
    <property type="term" value="F:DNA binding"/>
    <property type="evidence" value="ECO:0007669"/>
    <property type="project" value="InterPro"/>
</dbReference>
<evidence type="ECO:0000313" key="6">
    <source>
        <dbReference type="Proteomes" id="UP000649739"/>
    </source>
</evidence>
<feature type="domain" description="FtsK" evidence="4">
    <location>
        <begin position="342"/>
        <end position="538"/>
    </location>
</feature>
<gene>
    <name evidence="5" type="ORF">GCM10010123_29090</name>
</gene>
<reference evidence="5" key="2">
    <citation type="submission" date="2020-09" db="EMBL/GenBank/DDBJ databases">
        <authorList>
            <person name="Sun Q."/>
            <person name="Ohkuma M."/>
        </authorList>
    </citation>
    <scope>NUCLEOTIDE SEQUENCE</scope>
    <source>
        <strain evidence="5">JCM 3090</strain>
    </source>
</reference>
<name>A0A8J3F9J6_9ACTN</name>
<accession>A0A8J3F9J6</accession>
<dbReference type="InterPro" id="IPR002543">
    <property type="entry name" value="FtsK_dom"/>
</dbReference>
<dbReference type="PROSITE" id="PS50901">
    <property type="entry name" value="FTSK"/>
    <property type="match status" value="1"/>
</dbReference>
<protein>
    <recommendedName>
        <fullName evidence="4">FtsK domain-containing protein</fullName>
    </recommendedName>
</protein>
<keyword evidence="6" id="KW-1185">Reference proteome</keyword>
<dbReference type="RefSeq" id="WP_189170692.1">
    <property type="nucleotide sequence ID" value="NZ_BMQB01000006.1"/>
</dbReference>
<dbReference type="EMBL" id="BMQB01000006">
    <property type="protein sequence ID" value="GGJ97271.1"/>
    <property type="molecule type" value="Genomic_DNA"/>
</dbReference>
<sequence>MTTRLGEAATLYRQASATATAVAALLDTPPPSAPPRTDLPALAGRLGKAAVALAPGWLGAPLVEGFTADFGTAPRPRFVRLGVGRPRGDAQFPVVVPLLGEGHLELDRDARDPRVAGLLRTLLLRLLAAVPAGSLLVRTVDPGGGGVFAPFAPLTDAGIMAPPAVDAHGLRALLTEAEQWIAPERGRRPRHDRHLLLLAAGLPTGLTRADLARFGALAQHGPDAALHLVLAGWPGAPTAADPVARPLPRATRVAVGDRYALVGDPPGALFGVPGAARPGASGGLNAPVVLDPEPPGALVARLCAAAGVAGSGALRLADLLPADEAPLCATEGVGTPVGADGDRPIELRLNDLTPHWLISGRPGAGRSAFLLNVVHGLAARYRAAELELSVVDLGDGGVAAEVAPGEDGWLPQVRVVGVAADREYGLAVLRELAGELRRRERACAGLGVPGYAQLRATGPQLPRLVCVIDDFPRLVGADDRLTADAWALLDDLARRGRTYGVHLVLAGGAMRDLPQLASTREALGGQFPVRVALPGGGDVLDPTNDAAAGLALGTAVINTAGGFGGPRGATRGHEKTIRFPDPYASRATLDALRRRGFTTRTPDGGPPAVFHGGAVPALADDPTYRAALAGRVTRSAVLLGHTIELPRATAAFALDKSAGRHLAIVAPGGEGAHLLDTAARSLAIPDRPTRFVVCAAEPDGAAAADTLAKELSAAHEVDLVDAGGLRYALDGPACVIVFGMDALLDTGQLPPETLRELLHGGPARGIHVVSWWRSARRLSDALGARGRDDLAGLVFLDVSGIDVAALTGQPLDWRYRPQRALLFDRHADRASVIVPFAPAGAAR</sequence>
<evidence type="ECO:0000256" key="2">
    <source>
        <dbReference type="ARBA" id="ARBA00022840"/>
    </source>
</evidence>
<dbReference type="Gene3D" id="3.40.50.300">
    <property type="entry name" value="P-loop containing nucleotide triphosphate hydrolases"/>
    <property type="match status" value="1"/>
</dbReference>
<feature type="binding site" evidence="3">
    <location>
        <begin position="360"/>
        <end position="367"/>
    </location>
    <ligand>
        <name>ATP</name>
        <dbReference type="ChEBI" id="CHEBI:30616"/>
    </ligand>
</feature>
<dbReference type="PANTHER" id="PTHR22683:SF41">
    <property type="entry name" value="DNA TRANSLOCASE FTSK"/>
    <property type="match status" value="1"/>
</dbReference>
<dbReference type="Pfam" id="PF01580">
    <property type="entry name" value="FtsK_SpoIIIE"/>
    <property type="match status" value="1"/>
</dbReference>
<keyword evidence="1 3" id="KW-0547">Nucleotide-binding</keyword>
<evidence type="ECO:0000256" key="3">
    <source>
        <dbReference type="PROSITE-ProRule" id="PRU00289"/>
    </source>
</evidence>
<dbReference type="Proteomes" id="UP000649739">
    <property type="component" value="Unassembled WGS sequence"/>
</dbReference>
<organism evidence="5 6">
    <name type="scientific">Pilimelia anulata</name>
    <dbReference type="NCBI Taxonomy" id="53371"/>
    <lineage>
        <taxon>Bacteria</taxon>
        <taxon>Bacillati</taxon>
        <taxon>Actinomycetota</taxon>
        <taxon>Actinomycetes</taxon>
        <taxon>Micromonosporales</taxon>
        <taxon>Micromonosporaceae</taxon>
        <taxon>Pilimelia</taxon>
    </lineage>
</organism>
<dbReference type="GO" id="GO:0005524">
    <property type="term" value="F:ATP binding"/>
    <property type="evidence" value="ECO:0007669"/>
    <property type="project" value="UniProtKB-UniRule"/>
</dbReference>
<dbReference type="InterPro" id="IPR027417">
    <property type="entry name" value="P-loop_NTPase"/>
</dbReference>
<evidence type="ECO:0000313" key="5">
    <source>
        <dbReference type="EMBL" id="GGJ97271.1"/>
    </source>
</evidence>
<evidence type="ECO:0000259" key="4">
    <source>
        <dbReference type="PROSITE" id="PS50901"/>
    </source>
</evidence>
<dbReference type="SUPFAM" id="SSF52540">
    <property type="entry name" value="P-loop containing nucleoside triphosphate hydrolases"/>
    <property type="match status" value="1"/>
</dbReference>
<dbReference type="AlphaFoldDB" id="A0A8J3F9J6"/>
<proteinExistence type="predicted"/>
<comment type="caution">
    <text evidence="5">The sequence shown here is derived from an EMBL/GenBank/DDBJ whole genome shotgun (WGS) entry which is preliminary data.</text>
</comment>
<evidence type="ECO:0000256" key="1">
    <source>
        <dbReference type="ARBA" id="ARBA00022741"/>
    </source>
</evidence>
<dbReference type="PANTHER" id="PTHR22683">
    <property type="entry name" value="SPORULATION PROTEIN RELATED"/>
    <property type="match status" value="1"/>
</dbReference>